<feature type="transmembrane region" description="Helical" evidence="1">
    <location>
        <begin position="42"/>
        <end position="60"/>
    </location>
</feature>
<evidence type="ECO:0000313" key="3">
    <source>
        <dbReference type="Proteomes" id="UP000266673"/>
    </source>
</evidence>
<protein>
    <recommendedName>
        <fullName evidence="4">SWIM-type domain-containing protein</fullName>
    </recommendedName>
</protein>
<dbReference type="AlphaFoldDB" id="A0A397W2G4"/>
<evidence type="ECO:0008006" key="4">
    <source>
        <dbReference type="Google" id="ProtNLM"/>
    </source>
</evidence>
<evidence type="ECO:0000256" key="1">
    <source>
        <dbReference type="SAM" id="Phobius"/>
    </source>
</evidence>
<dbReference type="STRING" id="44941.A0A397W2G4"/>
<dbReference type="Proteomes" id="UP000266673">
    <property type="component" value="Unassembled WGS sequence"/>
</dbReference>
<keyword evidence="1" id="KW-0472">Membrane</keyword>
<name>A0A397W2G4_9GLOM</name>
<sequence length="259" mass="29597">MALEDCSGSVVIEIWEVRHIQSTTNHSQFVILLEDSTHYCTYLYLIYAGFVCWHFFAVMIQSKKALFNIKLIPSRWYSEKSITSYNGNQELSIQVVQSNIKSLPTGTFEVLERIREQEVNSRIAIESDLRKVFYGRGLGLCKKALNIAITNGSNTDILHQFINEQTSAQSNNNSASDLSEQGTCQEIVCFKISNHSQHKGRGRPANKRYLFAIKNYDNKRVCSDNNVDISESGSKKKNKRQCAMCKSWYHDSRNCPSKE</sequence>
<comment type="caution">
    <text evidence="2">The sequence shown here is derived from an EMBL/GenBank/DDBJ whole genome shotgun (WGS) entry which is preliminary data.</text>
</comment>
<gene>
    <name evidence="2" type="ORF">C2G38_2029108</name>
</gene>
<accession>A0A397W2G4</accession>
<organism evidence="2 3">
    <name type="scientific">Gigaspora rosea</name>
    <dbReference type="NCBI Taxonomy" id="44941"/>
    <lineage>
        <taxon>Eukaryota</taxon>
        <taxon>Fungi</taxon>
        <taxon>Fungi incertae sedis</taxon>
        <taxon>Mucoromycota</taxon>
        <taxon>Glomeromycotina</taxon>
        <taxon>Glomeromycetes</taxon>
        <taxon>Diversisporales</taxon>
        <taxon>Gigasporaceae</taxon>
        <taxon>Gigaspora</taxon>
    </lineage>
</organism>
<keyword evidence="1" id="KW-1133">Transmembrane helix</keyword>
<evidence type="ECO:0000313" key="2">
    <source>
        <dbReference type="EMBL" id="RIB27777.1"/>
    </source>
</evidence>
<keyword evidence="3" id="KW-1185">Reference proteome</keyword>
<reference evidence="2 3" key="1">
    <citation type="submission" date="2018-06" db="EMBL/GenBank/DDBJ databases">
        <title>Comparative genomics reveals the genomic features of Rhizophagus irregularis, R. cerebriforme, R. diaphanum and Gigaspora rosea, and their symbiotic lifestyle signature.</title>
        <authorList>
            <person name="Morin E."/>
            <person name="San Clemente H."/>
            <person name="Chen E.C.H."/>
            <person name="De La Providencia I."/>
            <person name="Hainaut M."/>
            <person name="Kuo A."/>
            <person name="Kohler A."/>
            <person name="Murat C."/>
            <person name="Tang N."/>
            <person name="Roy S."/>
            <person name="Loubradou J."/>
            <person name="Henrissat B."/>
            <person name="Grigoriev I.V."/>
            <person name="Corradi N."/>
            <person name="Roux C."/>
            <person name="Martin F.M."/>
        </authorList>
    </citation>
    <scope>NUCLEOTIDE SEQUENCE [LARGE SCALE GENOMIC DNA]</scope>
    <source>
        <strain evidence="2 3">DAOM 194757</strain>
    </source>
</reference>
<proteinExistence type="predicted"/>
<dbReference type="EMBL" id="QKWP01000088">
    <property type="protein sequence ID" value="RIB27777.1"/>
    <property type="molecule type" value="Genomic_DNA"/>
</dbReference>
<keyword evidence="1" id="KW-0812">Transmembrane</keyword>